<keyword evidence="5" id="KW-0808">Transferase</keyword>
<dbReference type="RefSeq" id="WP_209743008.1">
    <property type="nucleotide sequence ID" value="NZ_JBHSMH010000005.1"/>
</dbReference>
<dbReference type="Gene3D" id="3.30.565.10">
    <property type="entry name" value="Histidine kinase-like ATPase, C-terminal domain"/>
    <property type="match status" value="1"/>
</dbReference>
<keyword evidence="11" id="KW-0812">Transmembrane</keyword>
<dbReference type="GO" id="GO:0016301">
    <property type="term" value="F:kinase activity"/>
    <property type="evidence" value="ECO:0007669"/>
    <property type="project" value="UniProtKB-KW"/>
</dbReference>
<dbReference type="InterPro" id="IPR011623">
    <property type="entry name" value="7TMR_DISM_rcpt_extracell_dom1"/>
</dbReference>
<keyword evidence="8" id="KW-0067">ATP-binding</keyword>
<dbReference type="PROSITE" id="PS51257">
    <property type="entry name" value="PROKAR_LIPOPROTEIN"/>
    <property type="match status" value="1"/>
</dbReference>
<keyword evidence="6" id="KW-0547">Nucleotide-binding</keyword>
<comment type="caution">
    <text evidence="13">The sequence shown here is derived from an EMBL/GenBank/DDBJ whole genome shotgun (WGS) entry which is preliminary data.</text>
</comment>
<feature type="transmembrane region" description="Helical" evidence="11">
    <location>
        <begin position="388"/>
        <end position="405"/>
    </location>
</feature>
<evidence type="ECO:0000256" key="1">
    <source>
        <dbReference type="ARBA" id="ARBA00000085"/>
    </source>
</evidence>
<dbReference type="EC" id="2.7.13.3" evidence="3"/>
<feature type="domain" description="Histidine kinase" evidence="12">
    <location>
        <begin position="467"/>
        <end position="690"/>
    </location>
</feature>
<evidence type="ECO:0000313" key="14">
    <source>
        <dbReference type="Proteomes" id="UP001596105"/>
    </source>
</evidence>
<organism evidence="13 14">
    <name type="scientific">Cohnella suwonensis</name>
    <dbReference type="NCBI Taxonomy" id="696072"/>
    <lineage>
        <taxon>Bacteria</taxon>
        <taxon>Bacillati</taxon>
        <taxon>Bacillota</taxon>
        <taxon>Bacilli</taxon>
        <taxon>Bacillales</taxon>
        <taxon>Paenibacillaceae</taxon>
        <taxon>Cohnella</taxon>
    </lineage>
</organism>
<comment type="catalytic activity">
    <reaction evidence="1">
        <text>ATP + protein L-histidine = ADP + protein N-phospho-L-histidine.</text>
        <dbReference type="EC" id="2.7.13.3"/>
    </reaction>
</comment>
<dbReference type="InterPro" id="IPR005467">
    <property type="entry name" value="His_kinase_dom"/>
</dbReference>
<dbReference type="InterPro" id="IPR050351">
    <property type="entry name" value="BphY/WalK/GraS-like"/>
</dbReference>
<dbReference type="EMBL" id="JBHSMH010000005">
    <property type="protein sequence ID" value="MFC5467686.1"/>
    <property type="molecule type" value="Genomic_DNA"/>
</dbReference>
<evidence type="ECO:0000256" key="5">
    <source>
        <dbReference type="ARBA" id="ARBA00022679"/>
    </source>
</evidence>
<evidence type="ECO:0000256" key="4">
    <source>
        <dbReference type="ARBA" id="ARBA00022553"/>
    </source>
</evidence>
<feature type="transmembrane region" description="Helical" evidence="11">
    <location>
        <begin position="236"/>
        <end position="254"/>
    </location>
</feature>
<keyword evidence="4" id="KW-0597">Phosphoprotein</keyword>
<dbReference type="InterPro" id="IPR036890">
    <property type="entry name" value="HATPase_C_sf"/>
</dbReference>
<evidence type="ECO:0000313" key="13">
    <source>
        <dbReference type="EMBL" id="MFC5467686.1"/>
    </source>
</evidence>
<reference evidence="14" key="1">
    <citation type="journal article" date="2019" name="Int. J. Syst. Evol. Microbiol.">
        <title>The Global Catalogue of Microorganisms (GCM) 10K type strain sequencing project: providing services to taxonomists for standard genome sequencing and annotation.</title>
        <authorList>
            <consortium name="The Broad Institute Genomics Platform"/>
            <consortium name="The Broad Institute Genome Sequencing Center for Infectious Disease"/>
            <person name="Wu L."/>
            <person name="Ma J."/>
        </authorList>
    </citation>
    <scope>NUCLEOTIDE SEQUENCE [LARGE SCALE GENOMIC DNA]</scope>
    <source>
        <strain evidence="14">CCUG 57113</strain>
    </source>
</reference>
<keyword evidence="14" id="KW-1185">Reference proteome</keyword>
<sequence length="690" mass="76334">MRIRSLMGVAAFAMLLIAIIGGCAVAPGPDKAIPEASAGVIDLTDWSWEKDGIVPLDGEWRFEWLSGKADKAGTKAAAETTIHVPGTWGAAVTGSGVRLDDQGLGTYRLTIKHAPQDGLLALRVPNVSTAYELRIDGKVAATRGVTGASKKMSVPYQQPATVFFDAGGETTELTLSVANYDHRRGGIRTELVLGDYAHIEKLRTGQTAQELIVLGCLLMIGFYHFGLFVMRRKEMANLMFALLCLFVSVRMGVIGEGYLVQWIEPLDWAGAMRIEYVSFVMAGWSGFGFFQTVYPDEIKRYWHKLSTGLASALIALLFVAEPLSFTSWLIAYQLYILLFSSIVLVALVFSAKRRREGAWLTLVGVAGLVLTIVNDMLFYNGWWRSVDLLPFGLLFLIILNSFIISKRSSSTYERAERMSAELKEWNNSLEEKIEGRTAELQRSYVTLEEAKRELERMEQSRTQLVSNISHDLRTPITLLRGYLEALKDNVISDPVKRDHTIRSMLAKVEGLNALIQDLFDLSVLEARKVELTLEHIPLSGWIQRLTEQYGLEMQEKGIGLASSLDEEGRPGAKVLVDIRRMDRVFANILYNAIRHTPPGGEIRIAMQAFADRSEMEVAVSDNGAGIDPEDLPFIFDRFYKKDKSRHSSSGGSGLGLSIAKEIVELHGGSISACNLPAGGSEFRIVVPLSA</sequence>
<dbReference type="SUPFAM" id="SSF49785">
    <property type="entry name" value="Galactose-binding domain-like"/>
    <property type="match status" value="1"/>
</dbReference>
<dbReference type="InterPro" id="IPR008979">
    <property type="entry name" value="Galactose-bd-like_sf"/>
</dbReference>
<dbReference type="PANTHER" id="PTHR45453:SF1">
    <property type="entry name" value="PHOSPHATE REGULON SENSOR PROTEIN PHOR"/>
    <property type="match status" value="1"/>
</dbReference>
<feature type="transmembrane region" description="Helical" evidence="11">
    <location>
        <begin position="332"/>
        <end position="351"/>
    </location>
</feature>
<dbReference type="InterPro" id="IPR003661">
    <property type="entry name" value="HisK_dim/P_dom"/>
</dbReference>
<dbReference type="Pfam" id="PF07695">
    <property type="entry name" value="7TMR-DISM_7TM"/>
    <property type="match status" value="1"/>
</dbReference>
<gene>
    <name evidence="13" type="ORF">ACFPPD_03080</name>
</gene>
<evidence type="ECO:0000256" key="10">
    <source>
        <dbReference type="SAM" id="Coils"/>
    </source>
</evidence>
<dbReference type="CDD" id="cd00075">
    <property type="entry name" value="HATPase"/>
    <property type="match status" value="1"/>
</dbReference>
<protein>
    <recommendedName>
        <fullName evidence="3">histidine kinase</fullName>
        <ecNumber evidence="3">2.7.13.3</ecNumber>
    </recommendedName>
</protein>
<evidence type="ECO:0000256" key="11">
    <source>
        <dbReference type="SAM" id="Phobius"/>
    </source>
</evidence>
<keyword evidence="11" id="KW-1133">Transmembrane helix</keyword>
<dbReference type="Gene3D" id="1.10.287.130">
    <property type="match status" value="1"/>
</dbReference>
<feature type="transmembrane region" description="Helical" evidence="11">
    <location>
        <begin position="274"/>
        <end position="294"/>
    </location>
</feature>
<dbReference type="PANTHER" id="PTHR45453">
    <property type="entry name" value="PHOSPHATE REGULON SENSOR PROTEIN PHOR"/>
    <property type="match status" value="1"/>
</dbReference>
<accession>A0ABW0LSW6</accession>
<dbReference type="Pfam" id="PF02518">
    <property type="entry name" value="HATPase_c"/>
    <property type="match status" value="1"/>
</dbReference>
<keyword evidence="11" id="KW-0472">Membrane</keyword>
<feature type="coiled-coil region" evidence="10">
    <location>
        <begin position="412"/>
        <end position="467"/>
    </location>
</feature>
<evidence type="ECO:0000259" key="12">
    <source>
        <dbReference type="PROSITE" id="PS50109"/>
    </source>
</evidence>
<dbReference type="PROSITE" id="PS50109">
    <property type="entry name" value="HIS_KIN"/>
    <property type="match status" value="1"/>
</dbReference>
<evidence type="ECO:0000256" key="6">
    <source>
        <dbReference type="ARBA" id="ARBA00022741"/>
    </source>
</evidence>
<dbReference type="CDD" id="cd00082">
    <property type="entry name" value="HisKA"/>
    <property type="match status" value="1"/>
</dbReference>
<dbReference type="Gene3D" id="2.60.120.260">
    <property type="entry name" value="Galactose-binding domain-like"/>
    <property type="match status" value="1"/>
</dbReference>
<name>A0ABW0LSW6_9BACL</name>
<feature type="transmembrane region" description="Helical" evidence="11">
    <location>
        <begin position="358"/>
        <end position="382"/>
    </location>
</feature>
<evidence type="ECO:0000256" key="3">
    <source>
        <dbReference type="ARBA" id="ARBA00012438"/>
    </source>
</evidence>
<comment type="subcellular location">
    <subcellularLocation>
        <location evidence="2">Membrane</location>
    </subcellularLocation>
</comment>
<dbReference type="InterPro" id="IPR036097">
    <property type="entry name" value="HisK_dim/P_sf"/>
</dbReference>
<feature type="transmembrane region" description="Helical" evidence="11">
    <location>
        <begin position="301"/>
        <end position="320"/>
    </location>
</feature>
<dbReference type="PRINTS" id="PR00344">
    <property type="entry name" value="BCTRLSENSOR"/>
</dbReference>
<dbReference type="Pfam" id="PF00512">
    <property type="entry name" value="HisKA"/>
    <property type="match status" value="1"/>
</dbReference>
<dbReference type="InterPro" id="IPR004358">
    <property type="entry name" value="Sig_transdc_His_kin-like_C"/>
</dbReference>
<dbReference type="SMART" id="SM00387">
    <property type="entry name" value="HATPase_c"/>
    <property type="match status" value="1"/>
</dbReference>
<dbReference type="SUPFAM" id="SSF47384">
    <property type="entry name" value="Homodimeric domain of signal transducing histidine kinase"/>
    <property type="match status" value="1"/>
</dbReference>
<evidence type="ECO:0000256" key="8">
    <source>
        <dbReference type="ARBA" id="ARBA00022840"/>
    </source>
</evidence>
<feature type="transmembrane region" description="Helical" evidence="11">
    <location>
        <begin position="211"/>
        <end position="229"/>
    </location>
</feature>
<proteinExistence type="predicted"/>
<keyword evidence="9" id="KW-0902">Two-component regulatory system</keyword>
<keyword evidence="7 13" id="KW-0418">Kinase</keyword>
<evidence type="ECO:0000256" key="2">
    <source>
        <dbReference type="ARBA" id="ARBA00004370"/>
    </source>
</evidence>
<evidence type="ECO:0000256" key="7">
    <source>
        <dbReference type="ARBA" id="ARBA00022777"/>
    </source>
</evidence>
<evidence type="ECO:0000256" key="9">
    <source>
        <dbReference type="ARBA" id="ARBA00023012"/>
    </source>
</evidence>
<dbReference type="Proteomes" id="UP001596105">
    <property type="component" value="Unassembled WGS sequence"/>
</dbReference>
<keyword evidence="10" id="KW-0175">Coiled coil</keyword>
<dbReference type="SUPFAM" id="SSF55874">
    <property type="entry name" value="ATPase domain of HSP90 chaperone/DNA topoisomerase II/histidine kinase"/>
    <property type="match status" value="1"/>
</dbReference>
<dbReference type="InterPro" id="IPR003594">
    <property type="entry name" value="HATPase_dom"/>
</dbReference>
<dbReference type="SMART" id="SM00388">
    <property type="entry name" value="HisKA"/>
    <property type="match status" value="1"/>
</dbReference>